<evidence type="ECO:0000256" key="1">
    <source>
        <dbReference type="ARBA" id="ARBA00023002"/>
    </source>
</evidence>
<sequence length="553" mass="58391">MDVQQDGQAAEAQDAPETNETNETAEASAPEAPEAPQALPQATTGASGPFPTQSPLDGSALPAVTATSASEIPALARKAREAQRAWAAKTPRERASVIAPVKQRILARAEEIADLVHRECGKPIEEAALAEVLPNADLVEYWTDAIEELLEGTTVEFDPLSYPGKIGRIHKAPRGLVGLVTPWNYPVAIPLRTIVPALLAGNAVLFKPSEITPRAGALVASLFEGLLPEGLLALVQGGGDVGAAVVDEADVVVFTGSVATGRRVAVRCAERLIPCSLELGGKDAAIVLADALVERTANGIVWGAFTNAGQNCASIERVYVDRKIADKIVPRIVELTKKLEPGRDTAVLTTSRQCDIVRRHLAEAEAAGAEVLAGGAPEAGSLAFAPTVVKLDHEDTPLLREETFGPILPIVLVDGVEDAITRVNASTFGLTTSLWTRRVGAAHVMARRLKTGVVTINNHGFTAAVAAAPWTGTGESGYGITNSPHALSELTRPQFVLEDRNKAARELWWYPYTPVLRKIAFAMARVRGGAGLFGRIAAVFELVAALPKRLLGG</sequence>
<reference evidence="6 7" key="1">
    <citation type="submission" date="2019-04" db="EMBL/GenBank/DDBJ databases">
        <authorList>
            <person name="Li Y."/>
            <person name="Wang J."/>
        </authorList>
    </citation>
    <scope>NUCLEOTIDE SEQUENCE [LARGE SCALE GENOMIC DNA]</scope>
    <source>
        <strain evidence="6 7">DSM 14668</strain>
    </source>
</reference>
<dbReference type="SUPFAM" id="SSF53720">
    <property type="entry name" value="ALDH-like"/>
    <property type="match status" value="1"/>
</dbReference>
<accession>A0A4U1JH57</accession>
<dbReference type="PANTHER" id="PTHR11699">
    <property type="entry name" value="ALDEHYDE DEHYDROGENASE-RELATED"/>
    <property type="match status" value="1"/>
</dbReference>
<keyword evidence="7" id="KW-1185">Reference proteome</keyword>
<organism evidence="6 7">
    <name type="scientific">Polyangium fumosum</name>
    <dbReference type="NCBI Taxonomy" id="889272"/>
    <lineage>
        <taxon>Bacteria</taxon>
        <taxon>Pseudomonadati</taxon>
        <taxon>Myxococcota</taxon>
        <taxon>Polyangia</taxon>
        <taxon>Polyangiales</taxon>
        <taxon>Polyangiaceae</taxon>
        <taxon>Polyangium</taxon>
    </lineage>
</organism>
<evidence type="ECO:0000256" key="4">
    <source>
        <dbReference type="SAM" id="MobiDB-lite"/>
    </source>
</evidence>
<evidence type="ECO:0000313" key="7">
    <source>
        <dbReference type="Proteomes" id="UP000309215"/>
    </source>
</evidence>
<comment type="caution">
    <text evidence="6">The sequence shown here is derived from an EMBL/GenBank/DDBJ whole genome shotgun (WGS) entry which is preliminary data.</text>
</comment>
<evidence type="ECO:0000256" key="2">
    <source>
        <dbReference type="PROSITE-ProRule" id="PRU10007"/>
    </source>
</evidence>
<dbReference type="InterPro" id="IPR016162">
    <property type="entry name" value="Ald_DH_N"/>
</dbReference>
<dbReference type="InterPro" id="IPR029510">
    <property type="entry name" value="Ald_DH_CS_GLU"/>
</dbReference>
<dbReference type="PROSITE" id="PS00687">
    <property type="entry name" value="ALDEHYDE_DEHYDR_GLU"/>
    <property type="match status" value="1"/>
</dbReference>
<dbReference type="OrthoDB" id="9762913at2"/>
<feature type="domain" description="Aldehyde dehydrogenase" evidence="5">
    <location>
        <begin position="47"/>
        <end position="495"/>
    </location>
</feature>
<dbReference type="RefSeq" id="WP_136928467.1">
    <property type="nucleotide sequence ID" value="NZ_SSMQ01000006.1"/>
</dbReference>
<feature type="region of interest" description="Disordered" evidence="4">
    <location>
        <begin position="1"/>
        <end position="60"/>
    </location>
</feature>
<dbReference type="AlphaFoldDB" id="A0A4U1JH57"/>
<feature type="compositionally biased region" description="Low complexity" evidence="4">
    <location>
        <begin position="1"/>
        <end position="44"/>
    </location>
</feature>
<dbReference type="InterPro" id="IPR016161">
    <property type="entry name" value="Ald_DH/histidinol_DH"/>
</dbReference>
<proteinExistence type="inferred from homology"/>
<evidence type="ECO:0000256" key="3">
    <source>
        <dbReference type="RuleBase" id="RU003345"/>
    </source>
</evidence>
<gene>
    <name evidence="6" type="ORF">E8A74_08645</name>
</gene>
<evidence type="ECO:0000313" key="6">
    <source>
        <dbReference type="EMBL" id="TKD10501.1"/>
    </source>
</evidence>
<dbReference type="Gene3D" id="3.40.605.10">
    <property type="entry name" value="Aldehyde Dehydrogenase, Chain A, domain 1"/>
    <property type="match status" value="1"/>
</dbReference>
<dbReference type="GO" id="GO:0016620">
    <property type="term" value="F:oxidoreductase activity, acting on the aldehyde or oxo group of donors, NAD or NADP as acceptor"/>
    <property type="evidence" value="ECO:0007669"/>
    <property type="project" value="InterPro"/>
</dbReference>
<dbReference type="Gene3D" id="3.40.309.10">
    <property type="entry name" value="Aldehyde Dehydrogenase, Chain A, domain 2"/>
    <property type="match status" value="1"/>
</dbReference>
<protein>
    <submittedName>
        <fullName evidence="6">Aldehyde dehydrogenase family protein</fullName>
    </submittedName>
</protein>
<dbReference type="Pfam" id="PF00171">
    <property type="entry name" value="Aldedh"/>
    <property type="match status" value="1"/>
</dbReference>
<dbReference type="InterPro" id="IPR016163">
    <property type="entry name" value="Ald_DH_C"/>
</dbReference>
<dbReference type="Proteomes" id="UP000309215">
    <property type="component" value="Unassembled WGS sequence"/>
</dbReference>
<evidence type="ECO:0000259" key="5">
    <source>
        <dbReference type="Pfam" id="PF00171"/>
    </source>
</evidence>
<keyword evidence="1 3" id="KW-0560">Oxidoreductase</keyword>
<name>A0A4U1JH57_9BACT</name>
<feature type="active site" evidence="2">
    <location>
        <position position="278"/>
    </location>
</feature>
<dbReference type="InterPro" id="IPR015590">
    <property type="entry name" value="Aldehyde_DH_dom"/>
</dbReference>
<comment type="similarity">
    <text evidence="3">Belongs to the aldehyde dehydrogenase family.</text>
</comment>
<dbReference type="EMBL" id="SSMQ01000006">
    <property type="protein sequence ID" value="TKD10501.1"/>
    <property type="molecule type" value="Genomic_DNA"/>
</dbReference>